<comment type="caution">
    <text evidence="6">The sequence shown here is derived from an EMBL/GenBank/DDBJ whole genome shotgun (WGS) entry which is preliminary data.</text>
</comment>
<dbReference type="PANTHER" id="PTHR43785:SF12">
    <property type="entry name" value="TYPE-1 GLUTAMINE SYNTHETASE 2"/>
    <property type="match status" value="1"/>
</dbReference>
<dbReference type="SMART" id="SM01230">
    <property type="entry name" value="Gln-synt_C"/>
    <property type="match status" value="1"/>
</dbReference>
<dbReference type="InterPro" id="IPR008146">
    <property type="entry name" value="Gln_synth_cat_dom"/>
</dbReference>
<dbReference type="InterPro" id="IPR014746">
    <property type="entry name" value="Gln_synth/guanido_kin_cat_dom"/>
</dbReference>
<dbReference type="Gene3D" id="3.30.590.10">
    <property type="entry name" value="Glutamine synthetase/guanido kinase, catalytic domain"/>
    <property type="match status" value="1"/>
</dbReference>
<evidence type="ECO:0000259" key="5">
    <source>
        <dbReference type="PROSITE" id="PS51987"/>
    </source>
</evidence>
<dbReference type="InterPro" id="IPR036651">
    <property type="entry name" value="Gln_synt_N_sf"/>
</dbReference>
<dbReference type="EMBL" id="JAFBEC010000009">
    <property type="protein sequence ID" value="MBM7633981.1"/>
    <property type="molecule type" value="Genomic_DNA"/>
</dbReference>
<evidence type="ECO:0000313" key="7">
    <source>
        <dbReference type="Proteomes" id="UP000741863"/>
    </source>
</evidence>
<dbReference type="PROSITE" id="PS51987">
    <property type="entry name" value="GS_CATALYTIC"/>
    <property type="match status" value="1"/>
</dbReference>
<keyword evidence="2" id="KW-0436">Ligase</keyword>
<sequence length="269" mass="30765">MNNVDVAGTYGPIDRKQLFEMMKTGELDTLIVGFVDIQGRLMGKRLTADYCLETELVHGSKFCTYLLGTDLDLNTIEGYSYMSWETGYGDWIAEPDWATLNVLPWQEKTALVFADVINEERKDVPISPRSILKKQIERANDKGLFPKMVSELEFYLFNESFESAFKKDYRDLQIAGQFNEDYSLLQGSKNEPFYRHIRNMMTKAGVPIESSKGEAHIGQHEINLKYGDALTSADRHILLKHGMKEMAIQQDYALTFTNGSTTVWITKQI</sequence>
<reference evidence="6 7" key="1">
    <citation type="submission" date="2021-01" db="EMBL/GenBank/DDBJ databases">
        <title>Genomic Encyclopedia of Type Strains, Phase IV (KMG-IV): sequencing the most valuable type-strain genomes for metagenomic binning, comparative biology and taxonomic classification.</title>
        <authorList>
            <person name="Goeker M."/>
        </authorList>
    </citation>
    <scope>NUCLEOTIDE SEQUENCE [LARGE SCALE GENOMIC DNA]</scope>
    <source>
        <strain evidence="6 7">DSM 25540</strain>
    </source>
</reference>
<name>A0ABS2PG74_9BACL</name>
<dbReference type="Gene3D" id="3.10.20.70">
    <property type="entry name" value="Glutamine synthetase, N-terminal domain"/>
    <property type="match status" value="1"/>
</dbReference>
<proteinExistence type="inferred from homology"/>
<dbReference type="SUPFAM" id="SSF55931">
    <property type="entry name" value="Glutamine synthetase/guanido kinase"/>
    <property type="match status" value="1"/>
</dbReference>
<evidence type="ECO:0000256" key="3">
    <source>
        <dbReference type="PROSITE-ProRule" id="PRU01331"/>
    </source>
</evidence>
<dbReference type="Proteomes" id="UP000741863">
    <property type="component" value="Unassembled WGS sequence"/>
</dbReference>
<evidence type="ECO:0000313" key="6">
    <source>
        <dbReference type="EMBL" id="MBM7633981.1"/>
    </source>
</evidence>
<protein>
    <submittedName>
        <fullName evidence="6">Glutamine synthetase</fullName>
    </submittedName>
</protein>
<accession>A0ABS2PG74</accession>
<evidence type="ECO:0000256" key="4">
    <source>
        <dbReference type="RuleBase" id="RU000384"/>
    </source>
</evidence>
<dbReference type="Pfam" id="PF00120">
    <property type="entry name" value="Gln-synt_C"/>
    <property type="match status" value="1"/>
</dbReference>
<evidence type="ECO:0000256" key="1">
    <source>
        <dbReference type="ARBA" id="ARBA00009897"/>
    </source>
</evidence>
<feature type="domain" description="GS catalytic" evidence="5">
    <location>
        <begin position="128"/>
        <end position="269"/>
    </location>
</feature>
<comment type="similarity">
    <text evidence="1 3 4">Belongs to the glutamine synthetase family.</text>
</comment>
<evidence type="ECO:0000256" key="2">
    <source>
        <dbReference type="ARBA" id="ARBA00022598"/>
    </source>
</evidence>
<gene>
    <name evidence="6" type="ORF">JOD17_003081</name>
</gene>
<organism evidence="6 7">
    <name type="scientific">Geomicrobium sediminis</name>
    <dbReference type="NCBI Taxonomy" id="1347788"/>
    <lineage>
        <taxon>Bacteria</taxon>
        <taxon>Bacillati</taxon>
        <taxon>Bacillota</taxon>
        <taxon>Bacilli</taxon>
        <taxon>Bacillales</taxon>
        <taxon>Geomicrobium</taxon>
    </lineage>
</organism>
<keyword evidence="7" id="KW-1185">Reference proteome</keyword>
<dbReference type="RefSeq" id="WP_204698725.1">
    <property type="nucleotide sequence ID" value="NZ_JAFBEC010000009.1"/>
</dbReference>
<dbReference type="SUPFAM" id="SSF54368">
    <property type="entry name" value="Glutamine synthetase, N-terminal domain"/>
    <property type="match status" value="1"/>
</dbReference>
<dbReference type="PANTHER" id="PTHR43785">
    <property type="entry name" value="GAMMA-GLUTAMYLPUTRESCINE SYNTHETASE"/>
    <property type="match status" value="1"/>
</dbReference>